<dbReference type="AlphaFoldDB" id="A0A8K0REG7"/>
<organism evidence="8 9">
    <name type="scientific">Paraphoma chrysanthemicola</name>
    <dbReference type="NCBI Taxonomy" id="798071"/>
    <lineage>
        <taxon>Eukaryota</taxon>
        <taxon>Fungi</taxon>
        <taxon>Dikarya</taxon>
        <taxon>Ascomycota</taxon>
        <taxon>Pezizomycotina</taxon>
        <taxon>Dothideomycetes</taxon>
        <taxon>Pleosporomycetidae</taxon>
        <taxon>Pleosporales</taxon>
        <taxon>Pleosporineae</taxon>
        <taxon>Phaeosphaeriaceae</taxon>
        <taxon>Paraphoma</taxon>
    </lineage>
</organism>
<dbReference type="FunFam" id="3.40.309.10:FF:000012">
    <property type="entry name" value="Betaine aldehyde dehydrogenase"/>
    <property type="match status" value="1"/>
</dbReference>
<name>A0A8K0REG7_9PLEO</name>
<feature type="domain" description="Aldehyde dehydrogenase" evidence="7">
    <location>
        <begin position="25"/>
        <end position="484"/>
    </location>
</feature>
<dbReference type="FunFam" id="3.40.605.10:FF:000001">
    <property type="entry name" value="Aldehyde dehydrogenase 1"/>
    <property type="match status" value="1"/>
</dbReference>
<evidence type="ECO:0000259" key="7">
    <source>
        <dbReference type="Pfam" id="PF00171"/>
    </source>
</evidence>
<evidence type="ECO:0000256" key="6">
    <source>
        <dbReference type="RuleBase" id="RU003345"/>
    </source>
</evidence>
<dbReference type="Gene3D" id="3.40.605.10">
    <property type="entry name" value="Aldehyde Dehydrogenase, Chain A, domain 1"/>
    <property type="match status" value="1"/>
</dbReference>
<dbReference type="Gene3D" id="3.40.309.10">
    <property type="entry name" value="Aldehyde Dehydrogenase, Chain A, domain 2"/>
    <property type="match status" value="1"/>
</dbReference>
<dbReference type="OrthoDB" id="310895at2759"/>
<dbReference type="InterPro" id="IPR016162">
    <property type="entry name" value="Ald_DH_N"/>
</dbReference>
<dbReference type="InterPro" id="IPR029510">
    <property type="entry name" value="Ald_DH_CS_GLU"/>
</dbReference>
<keyword evidence="2 6" id="KW-0560">Oxidoreductase</keyword>
<dbReference type="GO" id="GO:0004029">
    <property type="term" value="F:aldehyde dehydrogenase (NAD+) activity"/>
    <property type="evidence" value="ECO:0007669"/>
    <property type="project" value="UniProtKB-EC"/>
</dbReference>
<dbReference type="EMBL" id="JAGMVJ010000005">
    <property type="protein sequence ID" value="KAH7090818.1"/>
    <property type="molecule type" value="Genomic_DNA"/>
</dbReference>
<dbReference type="InterPro" id="IPR015590">
    <property type="entry name" value="Aldehyde_DH_dom"/>
</dbReference>
<sequence length="490" mass="52431">MAATQKEESWSKQDIETRLFINGKFVKATGGETFPLKSPSTMTVVAEVSEASVEDTNAAVAAAKAAQPSWAALSPEDRGAYMKKLAALIKESHAELAYLEAISMGRPVRTYWDAWVAASNFEHFAEAGYSVQGTSSLNMPGFVNVSLKQPFGVVAAIIPWNLPLFFFSSKVAPAIVAGNTVVLKSSEKAPLTSAKVASLIERAGFPPGVINVLSGHGHISGSCLSSHVDVRALSFTGSTRTGRMIQVAAAQSNLKNVMLELGGKSPAIVFDDANIESAAAETKNSIQWNSGQSCMANSRIYVQDTVADRFISLFKSHFEAVKIGDPTDETTDHGPVADELQYKVVSSYIDSGKQSGKLLFGGGSPDGAQGYVIQPTIFTNTPEDAKILKEEIFGPVVIINTFSTEEEILKKANDTEYGLYAAVYTKDIDRAMRFAKGLEAGTVGINCTSPTVAHDMPFGGWKTSGVGREGYYSSIDNFLETKTVLMKVAV</sequence>
<comment type="similarity">
    <text evidence="1 6">Belongs to the aldehyde dehydrogenase family.</text>
</comment>
<dbReference type="Pfam" id="PF00171">
    <property type="entry name" value="Aldedh"/>
    <property type="match status" value="1"/>
</dbReference>
<evidence type="ECO:0000313" key="9">
    <source>
        <dbReference type="Proteomes" id="UP000813461"/>
    </source>
</evidence>
<evidence type="ECO:0000313" key="8">
    <source>
        <dbReference type="EMBL" id="KAH7090818.1"/>
    </source>
</evidence>
<evidence type="ECO:0000256" key="4">
    <source>
        <dbReference type="ARBA" id="ARBA00049194"/>
    </source>
</evidence>
<reference evidence="8" key="1">
    <citation type="journal article" date="2021" name="Nat. Commun.">
        <title>Genetic determinants of endophytism in the Arabidopsis root mycobiome.</title>
        <authorList>
            <person name="Mesny F."/>
            <person name="Miyauchi S."/>
            <person name="Thiergart T."/>
            <person name="Pickel B."/>
            <person name="Atanasova L."/>
            <person name="Karlsson M."/>
            <person name="Huettel B."/>
            <person name="Barry K.W."/>
            <person name="Haridas S."/>
            <person name="Chen C."/>
            <person name="Bauer D."/>
            <person name="Andreopoulos W."/>
            <person name="Pangilinan J."/>
            <person name="LaButti K."/>
            <person name="Riley R."/>
            <person name="Lipzen A."/>
            <person name="Clum A."/>
            <person name="Drula E."/>
            <person name="Henrissat B."/>
            <person name="Kohler A."/>
            <person name="Grigoriev I.V."/>
            <person name="Martin F.M."/>
            <person name="Hacquard S."/>
        </authorList>
    </citation>
    <scope>NUCLEOTIDE SEQUENCE</scope>
    <source>
        <strain evidence="8">MPI-SDFR-AT-0120</strain>
    </source>
</reference>
<proteinExistence type="inferred from homology"/>
<dbReference type="InterPro" id="IPR016161">
    <property type="entry name" value="Ald_DH/histidinol_DH"/>
</dbReference>
<feature type="active site" evidence="5">
    <location>
        <position position="260"/>
    </location>
</feature>
<gene>
    <name evidence="8" type="ORF">FB567DRAFT_590191</name>
</gene>
<evidence type="ECO:0000256" key="1">
    <source>
        <dbReference type="ARBA" id="ARBA00009986"/>
    </source>
</evidence>
<dbReference type="InterPro" id="IPR016163">
    <property type="entry name" value="Ald_DH_C"/>
</dbReference>
<dbReference type="PANTHER" id="PTHR11699">
    <property type="entry name" value="ALDEHYDE DEHYDROGENASE-RELATED"/>
    <property type="match status" value="1"/>
</dbReference>
<protein>
    <recommendedName>
        <fullName evidence="3">aldehyde dehydrogenase (NAD(+))</fullName>
        <ecNumber evidence="3">1.2.1.3</ecNumber>
    </recommendedName>
</protein>
<comment type="caution">
    <text evidence="8">The sequence shown here is derived from an EMBL/GenBank/DDBJ whole genome shotgun (WGS) entry which is preliminary data.</text>
</comment>
<dbReference type="EC" id="1.2.1.3" evidence="3"/>
<comment type="catalytic activity">
    <reaction evidence="4">
        <text>an aldehyde + NAD(+) + H2O = a carboxylate + NADH + 2 H(+)</text>
        <dbReference type="Rhea" id="RHEA:16185"/>
        <dbReference type="ChEBI" id="CHEBI:15377"/>
        <dbReference type="ChEBI" id="CHEBI:15378"/>
        <dbReference type="ChEBI" id="CHEBI:17478"/>
        <dbReference type="ChEBI" id="CHEBI:29067"/>
        <dbReference type="ChEBI" id="CHEBI:57540"/>
        <dbReference type="ChEBI" id="CHEBI:57945"/>
        <dbReference type="EC" id="1.2.1.3"/>
    </reaction>
</comment>
<evidence type="ECO:0000256" key="2">
    <source>
        <dbReference type="ARBA" id="ARBA00023002"/>
    </source>
</evidence>
<dbReference type="SUPFAM" id="SSF53720">
    <property type="entry name" value="ALDH-like"/>
    <property type="match status" value="1"/>
</dbReference>
<evidence type="ECO:0000256" key="5">
    <source>
        <dbReference type="PROSITE-ProRule" id="PRU10007"/>
    </source>
</evidence>
<keyword evidence="9" id="KW-1185">Reference proteome</keyword>
<dbReference type="PROSITE" id="PS00687">
    <property type="entry name" value="ALDEHYDE_DEHYDR_GLU"/>
    <property type="match status" value="1"/>
</dbReference>
<accession>A0A8K0REG7</accession>
<evidence type="ECO:0000256" key="3">
    <source>
        <dbReference type="ARBA" id="ARBA00024226"/>
    </source>
</evidence>
<dbReference type="Proteomes" id="UP000813461">
    <property type="component" value="Unassembled WGS sequence"/>
</dbReference>